<evidence type="ECO:0000313" key="2">
    <source>
        <dbReference type="EMBL" id="GGZ63870.1"/>
    </source>
</evidence>
<dbReference type="Pfam" id="PF18475">
    <property type="entry name" value="PIN7"/>
    <property type="match status" value="1"/>
</dbReference>
<proteinExistence type="predicted"/>
<name>A0ABQ3C6I4_9GAMM</name>
<sequence length="223" mass="23527">MGKPYYLIDFENVRPALDRLPPGQCHVLVFTGETTKRIDVDLAFALPRFGADIQRVAISGTGSNALDFHIAFYIGHIAAREPGASFVIVSKDTGFDPLIRHLKDKGIACRRIADIPAAAGTAPATKAPPVAKKSKAMTVVVLPEPNGAAAEPVNALADERASKIVRCLKKAKRPTKTSTLATFIGATFQPAKLDAAAIKAVIASLQKAGKVAIAGTKVTYKLG</sequence>
<evidence type="ECO:0000259" key="1">
    <source>
        <dbReference type="Pfam" id="PF18475"/>
    </source>
</evidence>
<dbReference type="InterPro" id="IPR041494">
    <property type="entry name" value="PIN7"/>
</dbReference>
<keyword evidence="3" id="KW-1185">Reference proteome</keyword>
<reference evidence="3" key="1">
    <citation type="journal article" date="2019" name="Int. J. Syst. Evol. Microbiol.">
        <title>The Global Catalogue of Microorganisms (GCM) 10K type strain sequencing project: providing services to taxonomists for standard genome sequencing and annotation.</title>
        <authorList>
            <consortium name="The Broad Institute Genomics Platform"/>
            <consortium name="The Broad Institute Genome Sequencing Center for Infectious Disease"/>
            <person name="Wu L."/>
            <person name="Ma J."/>
        </authorList>
    </citation>
    <scope>NUCLEOTIDE SEQUENCE [LARGE SCALE GENOMIC DNA]</scope>
    <source>
        <strain evidence="3">KCTC 22558</strain>
    </source>
</reference>
<accession>A0ABQ3C6I4</accession>
<evidence type="ECO:0000313" key="3">
    <source>
        <dbReference type="Proteomes" id="UP000643403"/>
    </source>
</evidence>
<gene>
    <name evidence="2" type="ORF">GCM10008101_16770</name>
</gene>
<feature type="domain" description="PIN-like" evidence="1">
    <location>
        <begin position="7"/>
        <end position="106"/>
    </location>
</feature>
<organism evidence="2 3">
    <name type="scientific">Cognatilysobacter xinjiangensis</name>
    <dbReference type="NCBI Taxonomy" id="546892"/>
    <lineage>
        <taxon>Bacteria</taxon>
        <taxon>Pseudomonadati</taxon>
        <taxon>Pseudomonadota</taxon>
        <taxon>Gammaproteobacteria</taxon>
        <taxon>Lysobacterales</taxon>
        <taxon>Lysobacteraceae</taxon>
        <taxon>Cognatilysobacter</taxon>
    </lineage>
</organism>
<dbReference type="RefSeq" id="WP_189448942.1">
    <property type="nucleotide sequence ID" value="NZ_BMXY01000002.1"/>
</dbReference>
<dbReference type="EMBL" id="BMXY01000002">
    <property type="protein sequence ID" value="GGZ63870.1"/>
    <property type="molecule type" value="Genomic_DNA"/>
</dbReference>
<dbReference type="Proteomes" id="UP000643403">
    <property type="component" value="Unassembled WGS sequence"/>
</dbReference>
<comment type="caution">
    <text evidence="2">The sequence shown here is derived from an EMBL/GenBank/DDBJ whole genome shotgun (WGS) entry which is preliminary data.</text>
</comment>
<protein>
    <recommendedName>
        <fullName evidence="1">PIN-like domain-containing protein</fullName>
    </recommendedName>
</protein>